<evidence type="ECO:0000256" key="9">
    <source>
        <dbReference type="ARBA" id="ARBA00022963"/>
    </source>
</evidence>
<keyword evidence="10" id="KW-1133">Transmembrane helix</keyword>
<comment type="caution">
    <text evidence="17">The sequence shown here is derived from an EMBL/GenBank/DDBJ whole genome shotgun (WGS) entry which is preliminary data.</text>
</comment>
<reference evidence="17 18" key="1">
    <citation type="submission" date="2016-08" db="EMBL/GenBank/DDBJ databases">
        <title>A Parts List for Fungal Cellulosomes Revealed by Comparative Genomics.</title>
        <authorList>
            <consortium name="DOE Joint Genome Institute"/>
            <person name="Haitjema C.H."/>
            <person name="Gilmore S.P."/>
            <person name="Henske J.K."/>
            <person name="Solomon K.V."/>
            <person name="De Groot R."/>
            <person name="Kuo A."/>
            <person name="Mondo S.J."/>
            <person name="Salamov A.A."/>
            <person name="Labutti K."/>
            <person name="Zhao Z."/>
            <person name="Chiniquy J."/>
            <person name="Barry K."/>
            <person name="Brewer H.M."/>
            <person name="Purvine S.O."/>
            <person name="Wright A.T."/>
            <person name="Boxma B."/>
            <person name="Van Alen T."/>
            <person name="Hackstein J.H."/>
            <person name="Baker S.E."/>
            <person name="Grigoriev I.V."/>
            <person name="O'Malley M.A."/>
        </authorList>
    </citation>
    <scope>NUCLEOTIDE SEQUENCE [LARGE SCALE GENOMIC DNA]</scope>
    <source>
        <strain evidence="17 18">G1</strain>
    </source>
</reference>
<keyword evidence="7 17" id="KW-0378">Hydrolase</keyword>
<dbReference type="GO" id="GO:0005886">
    <property type="term" value="C:plasma membrane"/>
    <property type="evidence" value="ECO:0007669"/>
    <property type="project" value="UniProtKB-SubCell"/>
</dbReference>
<dbReference type="CDD" id="cd00519">
    <property type="entry name" value="Lipase_3"/>
    <property type="match status" value="1"/>
</dbReference>
<comment type="subcellular location">
    <subcellularLocation>
        <location evidence="2">Cell membrane</location>
        <topology evidence="2">Multi-pass membrane protein</topology>
    </subcellularLocation>
</comment>
<feature type="compositionally biased region" description="Acidic residues" evidence="15">
    <location>
        <begin position="208"/>
        <end position="226"/>
    </location>
</feature>
<evidence type="ECO:0000256" key="1">
    <source>
        <dbReference type="ARBA" id="ARBA00001913"/>
    </source>
</evidence>
<evidence type="ECO:0000256" key="5">
    <source>
        <dbReference type="ARBA" id="ARBA00022692"/>
    </source>
</evidence>
<dbReference type="InterPro" id="IPR002921">
    <property type="entry name" value="Fungal_lipase-type"/>
</dbReference>
<dbReference type="GO" id="GO:0046872">
    <property type="term" value="F:metal ion binding"/>
    <property type="evidence" value="ECO:0007669"/>
    <property type="project" value="UniProtKB-KW"/>
</dbReference>
<feature type="region of interest" description="Disordered" evidence="15">
    <location>
        <begin position="203"/>
        <end position="243"/>
    </location>
</feature>
<keyword evidence="12" id="KW-0472">Membrane</keyword>
<organism evidence="17 18">
    <name type="scientific">Neocallimastix californiae</name>
    <dbReference type="NCBI Taxonomy" id="1754190"/>
    <lineage>
        <taxon>Eukaryota</taxon>
        <taxon>Fungi</taxon>
        <taxon>Fungi incertae sedis</taxon>
        <taxon>Chytridiomycota</taxon>
        <taxon>Chytridiomycota incertae sedis</taxon>
        <taxon>Neocallimastigomycetes</taxon>
        <taxon>Neocallimastigales</taxon>
        <taxon>Neocallimastigaceae</taxon>
        <taxon>Neocallimastix</taxon>
    </lineage>
</organism>
<dbReference type="InterPro" id="IPR029058">
    <property type="entry name" value="AB_hydrolase_fold"/>
</dbReference>
<evidence type="ECO:0000256" key="7">
    <source>
        <dbReference type="ARBA" id="ARBA00022801"/>
    </source>
</evidence>
<dbReference type="Pfam" id="PF01764">
    <property type="entry name" value="Lipase_3"/>
    <property type="match status" value="1"/>
</dbReference>
<dbReference type="AlphaFoldDB" id="A0A1Y2DAG7"/>
<evidence type="ECO:0000256" key="8">
    <source>
        <dbReference type="ARBA" id="ARBA00022837"/>
    </source>
</evidence>
<dbReference type="InterPro" id="IPR052214">
    <property type="entry name" value="DAG_Lipase-Related"/>
</dbReference>
<keyword evidence="4" id="KW-0597">Phosphoprotein</keyword>
<evidence type="ECO:0000256" key="4">
    <source>
        <dbReference type="ARBA" id="ARBA00022553"/>
    </source>
</evidence>
<protein>
    <recommendedName>
        <fullName evidence="14">sn-1-specific diacylglycerol lipase</fullName>
        <ecNumber evidence="14">3.1.1.116</ecNumber>
    </recommendedName>
</protein>
<keyword evidence="3" id="KW-1003">Cell membrane</keyword>
<feature type="compositionally biased region" description="Basic and acidic residues" evidence="15">
    <location>
        <begin position="307"/>
        <end position="317"/>
    </location>
</feature>
<keyword evidence="18" id="KW-1185">Reference proteome</keyword>
<accession>A0A1Y2DAG7</accession>
<feature type="domain" description="Fungal lipase-type" evidence="16">
    <location>
        <begin position="428"/>
        <end position="570"/>
    </location>
</feature>
<evidence type="ECO:0000259" key="16">
    <source>
        <dbReference type="Pfam" id="PF01764"/>
    </source>
</evidence>
<name>A0A1Y2DAG7_9FUNG</name>
<evidence type="ECO:0000256" key="2">
    <source>
        <dbReference type="ARBA" id="ARBA00004651"/>
    </source>
</evidence>
<keyword evidence="5" id="KW-0812">Transmembrane</keyword>
<gene>
    <name evidence="17" type="ORF">LY90DRAFT_382037</name>
</gene>
<evidence type="ECO:0000313" key="18">
    <source>
        <dbReference type="Proteomes" id="UP000193920"/>
    </source>
</evidence>
<dbReference type="PANTHER" id="PTHR45792">
    <property type="entry name" value="DIACYLGLYCEROL LIPASE HOMOLOG-RELATED"/>
    <property type="match status" value="1"/>
</dbReference>
<evidence type="ECO:0000256" key="11">
    <source>
        <dbReference type="ARBA" id="ARBA00023098"/>
    </source>
</evidence>
<evidence type="ECO:0000256" key="15">
    <source>
        <dbReference type="SAM" id="MobiDB-lite"/>
    </source>
</evidence>
<evidence type="ECO:0000313" key="17">
    <source>
        <dbReference type="EMBL" id="ORY56261.1"/>
    </source>
</evidence>
<dbReference type="GO" id="GO:0016298">
    <property type="term" value="F:lipase activity"/>
    <property type="evidence" value="ECO:0007669"/>
    <property type="project" value="TreeGrafter"/>
</dbReference>
<evidence type="ECO:0000256" key="12">
    <source>
        <dbReference type="ARBA" id="ARBA00023136"/>
    </source>
</evidence>
<keyword evidence="11" id="KW-0443">Lipid metabolism</keyword>
<dbReference type="STRING" id="1754190.A0A1Y2DAG7"/>
<evidence type="ECO:0000256" key="13">
    <source>
        <dbReference type="ARBA" id="ARBA00024531"/>
    </source>
</evidence>
<dbReference type="GO" id="GO:0019369">
    <property type="term" value="P:arachidonate metabolic process"/>
    <property type="evidence" value="ECO:0007669"/>
    <property type="project" value="TreeGrafter"/>
</dbReference>
<keyword evidence="9" id="KW-0442">Lipid degradation</keyword>
<dbReference type="PANTHER" id="PTHR45792:SF7">
    <property type="entry name" value="PUTATIVE (AFU_ORTHOLOGUE AFUA_6G02710)-RELATED"/>
    <property type="match status" value="1"/>
</dbReference>
<sequence length="695" mass="78889">MTTTSCLKIRNASSIVDTLYELAKAGTDASFDLSRNILIRAIKIARSIHRDEENDFIKALDACTDFGINVINNTFSATEVMTLTSFHIAQKGLRYTFKWAEEALNVLDSVFGKTETSREISALISLIQSEIGNYVKNERNIIKKGMRSINFVKAITAYACLQIMTYETILKKRKLTLLYEGDSYLESVPLNLIESEEKDFFTIMDNNNDNDDSDNDNNDSNDDDDDKGYNNKKSKDNDSKKTRNETTKFLLSTLALSKTSSKKIESPIESDDDKKSFLDEALHNINNYSPTFAFSITDKLDPEILSRTSSQDEKDSNSSDSSLNDVDNMNPEKYIYPKQHLVKNITKFIKFASGVYGRHFMRFLDIGQMRSTTTVDTYLHPNDYAFSIHTNTPLENILYSSYSSKTTSTTNNIAHIISVDHDMKAIIVSLRGTLGFYDFIIDLEFDYETIIYNGKEYHVHSGIYQSAKIISQPNSVIHNIVRVALNDYPDYGLVLCGHSLGGGVASMVGLLWTDPKKPYVTGVDSKLPPNRPLHVYSYGTPSCMDEKLAKHCRTFMTSVVNHYDIIPRLSIGILTDLRNCADELLDEKNHGLAEEIFSRSLATFNKSNSDKELNWFWDKFLHLKKHMNTEKLLPPGSSKYYSRAPSTLPNKKNNMKRVILLRCDDVKEQFSELAFAKCMFFDHAPGNYENLLNAL</sequence>
<evidence type="ECO:0000256" key="6">
    <source>
        <dbReference type="ARBA" id="ARBA00022723"/>
    </source>
</evidence>
<dbReference type="OrthoDB" id="438440at2759"/>
<feature type="region of interest" description="Disordered" evidence="15">
    <location>
        <begin position="307"/>
        <end position="329"/>
    </location>
</feature>
<dbReference type="Proteomes" id="UP000193920">
    <property type="component" value="Unassembled WGS sequence"/>
</dbReference>
<feature type="compositionally biased region" description="Low complexity" evidence="15">
    <location>
        <begin position="318"/>
        <end position="329"/>
    </location>
</feature>
<proteinExistence type="predicted"/>
<keyword evidence="6" id="KW-0479">Metal-binding</keyword>
<dbReference type="SUPFAM" id="SSF53474">
    <property type="entry name" value="alpha/beta-Hydrolases"/>
    <property type="match status" value="1"/>
</dbReference>
<feature type="non-terminal residue" evidence="17">
    <location>
        <position position="695"/>
    </location>
</feature>
<dbReference type="GO" id="GO:0046340">
    <property type="term" value="P:diacylglycerol catabolic process"/>
    <property type="evidence" value="ECO:0007669"/>
    <property type="project" value="TreeGrafter"/>
</dbReference>
<comment type="catalytic activity">
    <reaction evidence="13">
        <text>a 1,2-diacyl-sn-glycerol + H2O = a 2-acylglycerol + a fatty acid + H(+)</text>
        <dbReference type="Rhea" id="RHEA:33275"/>
        <dbReference type="ChEBI" id="CHEBI:15377"/>
        <dbReference type="ChEBI" id="CHEBI:15378"/>
        <dbReference type="ChEBI" id="CHEBI:17389"/>
        <dbReference type="ChEBI" id="CHEBI:17815"/>
        <dbReference type="ChEBI" id="CHEBI:28868"/>
        <dbReference type="EC" id="3.1.1.116"/>
    </reaction>
    <physiologicalReaction direction="left-to-right" evidence="13">
        <dbReference type="Rhea" id="RHEA:33276"/>
    </physiologicalReaction>
</comment>
<evidence type="ECO:0000256" key="14">
    <source>
        <dbReference type="ARBA" id="ARBA00026104"/>
    </source>
</evidence>
<comment type="cofactor">
    <cofactor evidence="1">
        <name>Ca(2+)</name>
        <dbReference type="ChEBI" id="CHEBI:29108"/>
    </cofactor>
</comment>
<dbReference type="Gene3D" id="3.40.50.1820">
    <property type="entry name" value="alpha/beta hydrolase"/>
    <property type="match status" value="1"/>
</dbReference>
<evidence type="ECO:0000256" key="10">
    <source>
        <dbReference type="ARBA" id="ARBA00022989"/>
    </source>
</evidence>
<dbReference type="EMBL" id="MCOG01000074">
    <property type="protein sequence ID" value="ORY56261.1"/>
    <property type="molecule type" value="Genomic_DNA"/>
</dbReference>
<keyword evidence="8" id="KW-0106">Calcium</keyword>
<evidence type="ECO:0000256" key="3">
    <source>
        <dbReference type="ARBA" id="ARBA00022475"/>
    </source>
</evidence>
<feature type="compositionally biased region" description="Basic and acidic residues" evidence="15">
    <location>
        <begin position="227"/>
        <end position="243"/>
    </location>
</feature>
<dbReference type="EC" id="3.1.1.116" evidence="14"/>